<dbReference type="PANTHER" id="PTHR24410:SF23">
    <property type="entry name" value="BTB DOMAIN-CONTAINING PROTEIN-RELATED"/>
    <property type="match status" value="1"/>
</dbReference>
<dbReference type="EMBL" id="RBNJ01003099">
    <property type="protein sequence ID" value="RUS31283.1"/>
    <property type="molecule type" value="Genomic_DNA"/>
</dbReference>
<sequence>MKLFTTTTENPCVKQASHEDLRFFSDVIVEVRPETADTGMGNEEHDSAGDPSVLTLYHLHKCIITQNSSFFRAMFTSSNTFTERSTGRCVLYFDDPSHVLPAVITFLYTGHIALSYRNCMGVYALADRLQIDVLSNYVISFIRESHFDPAHLFHVYTSATEQAYVEIIKEIVSDNLLAERIYGWSDNMIRELPIETLCRLIDRVDTEWESPDQLLRVVLHVLGDYYPQGYCENEEVQEAFRILTELEMPFYEGEVGWTFEDFVGGVGMDFYRNYLEKAMTGSKPVPITEEDLAVMKTDRDVAAMVVRYIVMTNQAIEKWMNKVKFHELSVEMLEWALSNSFVPKKSVLSALLETPEELNIHWSDDSRLNLTNLFDQEILFTTITHPLTFENIPDLADFSLTVTFPSQTDPPQTCRVHKAILAMSSGHFLDFLQTSTTVDSHTIHLPFKPASNSFTTQLLVDHLYTKSHDEPYIDIAEHIPLTFLAQTLHSPNMITRCAKHFRSYTSLDALMLATALHTHCLPMGQVEYDTLVATVYASLVGRLAREFNSISELICIPYDEKGYTEYPRELVVTIVEHPELSCATTRMVKLLAHCVPKWYPESVRCNTWDAFHMSRLKGDTDVQMAARLWSRVRLTELNTKQLRQLLDDRSVPKEPVVRYLLEQRRNVERK</sequence>
<dbReference type="PANTHER" id="PTHR24410">
    <property type="entry name" value="HL07962P-RELATED"/>
    <property type="match status" value="1"/>
</dbReference>
<protein>
    <recommendedName>
        <fullName evidence="1">BTB domain-containing protein</fullName>
    </recommendedName>
</protein>
<dbReference type="Proteomes" id="UP000274822">
    <property type="component" value="Unassembled WGS sequence"/>
</dbReference>
<evidence type="ECO:0000313" key="3">
    <source>
        <dbReference type="Proteomes" id="UP000274822"/>
    </source>
</evidence>
<proteinExistence type="predicted"/>
<organism evidence="2 3">
    <name type="scientific">Jimgerdemannia flammicorona</name>
    <dbReference type="NCBI Taxonomy" id="994334"/>
    <lineage>
        <taxon>Eukaryota</taxon>
        <taxon>Fungi</taxon>
        <taxon>Fungi incertae sedis</taxon>
        <taxon>Mucoromycota</taxon>
        <taxon>Mucoromycotina</taxon>
        <taxon>Endogonomycetes</taxon>
        <taxon>Endogonales</taxon>
        <taxon>Endogonaceae</taxon>
        <taxon>Jimgerdemannia</taxon>
    </lineage>
</organism>
<feature type="domain" description="BTB" evidence="1">
    <location>
        <begin position="396"/>
        <end position="472"/>
    </location>
</feature>
<reference evidence="2 3" key="1">
    <citation type="journal article" date="2018" name="New Phytol.">
        <title>Phylogenomics of Endogonaceae and evolution of mycorrhizas within Mucoromycota.</title>
        <authorList>
            <person name="Chang Y."/>
            <person name="Desiro A."/>
            <person name="Na H."/>
            <person name="Sandor L."/>
            <person name="Lipzen A."/>
            <person name="Clum A."/>
            <person name="Barry K."/>
            <person name="Grigoriev I.V."/>
            <person name="Martin F.M."/>
            <person name="Stajich J.E."/>
            <person name="Smith M.E."/>
            <person name="Bonito G."/>
            <person name="Spatafora J.W."/>
        </authorList>
    </citation>
    <scope>NUCLEOTIDE SEQUENCE [LARGE SCALE GENOMIC DNA]</scope>
    <source>
        <strain evidence="2 3">AD002</strain>
    </source>
</reference>
<name>A0A433QNC2_9FUNG</name>
<keyword evidence="3" id="KW-1185">Reference proteome</keyword>
<dbReference type="SUPFAM" id="SSF54695">
    <property type="entry name" value="POZ domain"/>
    <property type="match status" value="2"/>
</dbReference>
<dbReference type="AlphaFoldDB" id="A0A433QNC2"/>
<dbReference type="InterPro" id="IPR000210">
    <property type="entry name" value="BTB/POZ_dom"/>
</dbReference>
<gene>
    <name evidence="2" type="ORF">BC938DRAFT_478113</name>
</gene>
<evidence type="ECO:0000259" key="1">
    <source>
        <dbReference type="PROSITE" id="PS50097"/>
    </source>
</evidence>
<dbReference type="InterPro" id="IPR011333">
    <property type="entry name" value="SKP1/BTB/POZ_sf"/>
</dbReference>
<evidence type="ECO:0000313" key="2">
    <source>
        <dbReference type="EMBL" id="RUS31283.1"/>
    </source>
</evidence>
<dbReference type="Pfam" id="PF00651">
    <property type="entry name" value="BTB"/>
    <property type="match status" value="2"/>
</dbReference>
<accession>A0A433QNC2</accession>
<dbReference type="CDD" id="cd18186">
    <property type="entry name" value="BTB_POZ_ZBTB_KLHL-like"/>
    <property type="match status" value="1"/>
</dbReference>
<feature type="domain" description="BTB" evidence="1">
    <location>
        <begin position="25"/>
        <end position="116"/>
    </location>
</feature>
<dbReference type="SMART" id="SM00225">
    <property type="entry name" value="BTB"/>
    <property type="match status" value="2"/>
</dbReference>
<dbReference type="InterPro" id="IPR051481">
    <property type="entry name" value="BTB-POZ/Galectin-3-binding"/>
</dbReference>
<comment type="caution">
    <text evidence="2">The sequence shown here is derived from an EMBL/GenBank/DDBJ whole genome shotgun (WGS) entry which is preliminary data.</text>
</comment>
<dbReference type="PROSITE" id="PS50097">
    <property type="entry name" value="BTB"/>
    <property type="match status" value="2"/>
</dbReference>
<dbReference type="Gene3D" id="3.30.710.10">
    <property type="entry name" value="Potassium Channel Kv1.1, Chain A"/>
    <property type="match status" value="2"/>
</dbReference>